<keyword evidence="1" id="KW-0472">Membrane</keyword>
<accession>A0AAD5S2Q3</accession>
<protein>
    <submittedName>
        <fullName evidence="2">Uncharacterized protein</fullName>
    </submittedName>
</protein>
<dbReference type="Proteomes" id="UP001212841">
    <property type="component" value="Unassembled WGS sequence"/>
</dbReference>
<evidence type="ECO:0000313" key="3">
    <source>
        <dbReference type="Proteomes" id="UP001212841"/>
    </source>
</evidence>
<organism evidence="2 3">
    <name type="scientific">Rhizophlyctis rosea</name>
    <dbReference type="NCBI Taxonomy" id="64517"/>
    <lineage>
        <taxon>Eukaryota</taxon>
        <taxon>Fungi</taxon>
        <taxon>Fungi incertae sedis</taxon>
        <taxon>Chytridiomycota</taxon>
        <taxon>Chytridiomycota incertae sedis</taxon>
        <taxon>Chytridiomycetes</taxon>
        <taxon>Rhizophlyctidales</taxon>
        <taxon>Rhizophlyctidaceae</taxon>
        <taxon>Rhizophlyctis</taxon>
    </lineage>
</organism>
<comment type="caution">
    <text evidence="2">The sequence shown here is derived from an EMBL/GenBank/DDBJ whole genome shotgun (WGS) entry which is preliminary data.</text>
</comment>
<feature type="non-terminal residue" evidence="2">
    <location>
        <position position="327"/>
    </location>
</feature>
<feature type="transmembrane region" description="Helical" evidence="1">
    <location>
        <begin position="255"/>
        <end position="276"/>
    </location>
</feature>
<reference evidence="2" key="1">
    <citation type="submission" date="2020-05" db="EMBL/GenBank/DDBJ databases">
        <title>Phylogenomic resolution of chytrid fungi.</title>
        <authorList>
            <person name="Stajich J.E."/>
            <person name="Amses K."/>
            <person name="Simmons R."/>
            <person name="Seto K."/>
            <person name="Myers J."/>
            <person name="Bonds A."/>
            <person name="Quandt C.A."/>
            <person name="Barry K."/>
            <person name="Liu P."/>
            <person name="Grigoriev I."/>
            <person name="Longcore J.E."/>
            <person name="James T.Y."/>
        </authorList>
    </citation>
    <scope>NUCLEOTIDE SEQUENCE</scope>
    <source>
        <strain evidence="2">JEL0318</strain>
    </source>
</reference>
<dbReference type="AlphaFoldDB" id="A0AAD5S2Q3"/>
<feature type="transmembrane region" description="Helical" evidence="1">
    <location>
        <begin position="226"/>
        <end position="243"/>
    </location>
</feature>
<evidence type="ECO:0000256" key="1">
    <source>
        <dbReference type="SAM" id="Phobius"/>
    </source>
</evidence>
<keyword evidence="1" id="KW-0812">Transmembrane</keyword>
<keyword evidence="1" id="KW-1133">Transmembrane helix</keyword>
<feature type="transmembrane region" description="Helical" evidence="1">
    <location>
        <begin position="196"/>
        <end position="214"/>
    </location>
</feature>
<name>A0AAD5S2Q3_9FUNG</name>
<dbReference type="EMBL" id="JADGJD010002239">
    <property type="protein sequence ID" value="KAJ3033805.1"/>
    <property type="molecule type" value="Genomic_DNA"/>
</dbReference>
<keyword evidence="3" id="KW-1185">Reference proteome</keyword>
<evidence type="ECO:0000313" key="2">
    <source>
        <dbReference type="EMBL" id="KAJ3033805.1"/>
    </source>
</evidence>
<sequence length="327" mass="37462">MKLKTLIYSQTARAVQEWPLINAFKQTSLTWKLTLADPTERRNLNAYWDIYGVRRMSILSSMNAINCAAYLITQFIDKPSTARTWRMGAASFSCLGATLLPTQLSIVSNRIYDVWIVHACRVHGIDLKLLDIRAQYNAELKRTYNRMKGQMRGSNSSLRSVAAPQRKSWRQRWKSVLLQWEDTDMEKRHRTMNYEASFPIVISYLVLYLIKHIIVSLINTSLSQNSTYAIGIIITSTIILLLANHLTRFLHNPILYPTYALLCMSYAIAICYIFLYEAQPHLTQCCSPTSLLTLPLSTRAAARAKAFYYICPVTGQMLNVATLFRLP</sequence>
<gene>
    <name evidence="2" type="ORF">HK097_004718</name>
</gene>
<proteinExistence type="predicted"/>